<dbReference type="Gene3D" id="3.40.50.2300">
    <property type="match status" value="1"/>
</dbReference>
<dbReference type="Proteomes" id="UP001234343">
    <property type="component" value="Unassembled WGS sequence"/>
</dbReference>
<dbReference type="PROSITE" id="PS50110">
    <property type="entry name" value="RESPONSE_REGULATORY"/>
    <property type="match status" value="1"/>
</dbReference>
<dbReference type="InterPro" id="IPR001789">
    <property type="entry name" value="Sig_transdc_resp-reg_receiver"/>
</dbReference>
<name>A0ABT7T0Y5_9ALTE</name>
<dbReference type="PROSITE" id="PS50930">
    <property type="entry name" value="HTH_LYTTR"/>
    <property type="match status" value="1"/>
</dbReference>
<dbReference type="SMART" id="SM00448">
    <property type="entry name" value="REC"/>
    <property type="match status" value="1"/>
</dbReference>
<feature type="modified residue" description="4-aspartylphosphate" evidence="2">
    <location>
        <position position="54"/>
    </location>
</feature>
<keyword evidence="6" id="KW-1185">Reference proteome</keyword>
<evidence type="ECO:0000259" key="4">
    <source>
        <dbReference type="PROSITE" id="PS50930"/>
    </source>
</evidence>
<dbReference type="EMBL" id="JAUCBP010000011">
    <property type="protein sequence ID" value="MDM7861467.1"/>
    <property type="molecule type" value="Genomic_DNA"/>
</dbReference>
<dbReference type="GO" id="GO:0003677">
    <property type="term" value="F:DNA binding"/>
    <property type="evidence" value="ECO:0007669"/>
    <property type="project" value="UniProtKB-KW"/>
</dbReference>
<comment type="caution">
    <text evidence="5">The sequence shown here is derived from an EMBL/GenBank/DDBJ whole genome shotgun (WGS) entry which is preliminary data.</text>
</comment>
<dbReference type="InterPro" id="IPR007492">
    <property type="entry name" value="LytTR_DNA-bd_dom"/>
</dbReference>
<dbReference type="Pfam" id="PF04397">
    <property type="entry name" value="LytTR"/>
    <property type="match status" value="1"/>
</dbReference>
<dbReference type="RefSeq" id="WP_289366006.1">
    <property type="nucleotide sequence ID" value="NZ_JAUCBP010000011.1"/>
</dbReference>
<evidence type="ECO:0000256" key="1">
    <source>
        <dbReference type="ARBA" id="ARBA00023012"/>
    </source>
</evidence>
<dbReference type="PANTHER" id="PTHR37299">
    <property type="entry name" value="TRANSCRIPTIONAL REGULATOR-RELATED"/>
    <property type="match status" value="1"/>
</dbReference>
<evidence type="ECO:0000313" key="5">
    <source>
        <dbReference type="EMBL" id="MDM7861467.1"/>
    </source>
</evidence>
<reference evidence="5 6" key="1">
    <citation type="submission" date="2023-06" db="EMBL/GenBank/DDBJ databases">
        <title>Alteromonas sp. ASW11-36 isolated from intertidal sand.</title>
        <authorList>
            <person name="Li Y."/>
        </authorList>
    </citation>
    <scope>NUCLEOTIDE SEQUENCE [LARGE SCALE GENOMIC DNA]</scope>
    <source>
        <strain evidence="5 6">ASW11-36</strain>
    </source>
</reference>
<keyword evidence="2" id="KW-0597">Phosphoprotein</keyword>
<sequence>MIKVLIVDDEPLARECIAYLLNDTAEAVQCLQAENGDHALQLLAKENVDVAFLDMQMPGISGLQLAKQLPETVLKVFVTAYDEFALPAFEVNAVDYLLKPYSDARFAQAWQKVLAKLQPLQPVQNGPKPPISERAGCKSRLVVRDPGRIRLIDVKHVNYITGAGNYVELHLDDGKTVLHRETMTALEQQLDPDVFIRIHRSSIVRRSFVIELRPNDKGDYTVILESGDLLTLSRRNRDKIEALTG</sequence>
<dbReference type="InterPro" id="IPR011006">
    <property type="entry name" value="CheY-like_superfamily"/>
</dbReference>
<proteinExistence type="predicted"/>
<dbReference type="PANTHER" id="PTHR37299:SF1">
    <property type="entry name" value="STAGE 0 SPORULATION PROTEIN A HOMOLOG"/>
    <property type="match status" value="1"/>
</dbReference>
<dbReference type="Pfam" id="PF00072">
    <property type="entry name" value="Response_reg"/>
    <property type="match status" value="1"/>
</dbReference>
<dbReference type="SMART" id="SM00850">
    <property type="entry name" value="LytTR"/>
    <property type="match status" value="1"/>
</dbReference>
<dbReference type="Gene3D" id="2.40.50.1020">
    <property type="entry name" value="LytTr DNA-binding domain"/>
    <property type="match status" value="1"/>
</dbReference>
<gene>
    <name evidence="5" type="ORF">QTP81_12770</name>
</gene>
<keyword evidence="1" id="KW-0902">Two-component regulatory system</keyword>
<keyword evidence="5" id="KW-0238">DNA-binding</keyword>
<protein>
    <submittedName>
        <fullName evidence="5">LytTR family DNA-binding domain-containing protein</fullName>
    </submittedName>
</protein>
<accession>A0ABT7T0Y5</accession>
<feature type="domain" description="HTH LytTR-type" evidence="4">
    <location>
        <begin position="141"/>
        <end position="245"/>
    </location>
</feature>
<evidence type="ECO:0000259" key="3">
    <source>
        <dbReference type="PROSITE" id="PS50110"/>
    </source>
</evidence>
<evidence type="ECO:0000256" key="2">
    <source>
        <dbReference type="PROSITE-ProRule" id="PRU00169"/>
    </source>
</evidence>
<feature type="domain" description="Response regulatory" evidence="3">
    <location>
        <begin position="3"/>
        <end position="114"/>
    </location>
</feature>
<evidence type="ECO:0000313" key="6">
    <source>
        <dbReference type="Proteomes" id="UP001234343"/>
    </source>
</evidence>
<dbReference type="SUPFAM" id="SSF52172">
    <property type="entry name" value="CheY-like"/>
    <property type="match status" value="1"/>
</dbReference>
<organism evidence="5 6">
    <name type="scientific">Alteromonas arenosi</name>
    <dbReference type="NCBI Taxonomy" id="3055817"/>
    <lineage>
        <taxon>Bacteria</taxon>
        <taxon>Pseudomonadati</taxon>
        <taxon>Pseudomonadota</taxon>
        <taxon>Gammaproteobacteria</taxon>
        <taxon>Alteromonadales</taxon>
        <taxon>Alteromonadaceae</taxon>
        <taxon>Alteromonas/Salinimonas group</taxon>
        <taxon>Alteromonas</taxon>
    </lineage>
</organism>
<dbReference type="InterPro" id="IPR046947">
    <property type="entry name" value="LytR-like"/>
</dbReference>